<name>A0A1R2CJT8_9CILI</name>
<comment type="caution">
    <text evidence="6">The sequence shown here is derived from an EMBL/GenBank/DDBJ whole genome shotgun (WGS) entry which is preliminary data.</text>
</comment>
<evidence type="ECO:0000256" key="1">
    <source>
        <dbReference type="ARBA" id="ARBA00004141"/>
    </source>
</evidence>
<dbReference type="Proteomes" id="UP000187209">
    <property type="component" value="Unassembled WGS sequence"/>
</dbReference>
<dbReference type="PANTHER" id="PTHR13531:SF0">
    <property type="entry name" value="GEO07735P1-RELATED"/>
    <property type="match status" value="1"/>
</dbReference>
<evidence type="ECO:0000256" key="4">
    <source>
        <dbReference type="ARBA" id="ARBA00023136"/>
    </source>
</evidence>
<comment type="subcellular location">
    <subcellularLocation>
        <location evidence="1">Membrane</location>
        <topology evidence="1">Multi-pass membrane protein</topology>
    </subcellularLocation>
</comment>
<evidence type="ECO:0000256" key="5">
    <source>
        <dbReference type="SAM" id="Phobius"/>
    </source>
</evidence>
<keyword evidence="7" id="KW-1185">Reference proteome</keyword>
<evidence type="ECO:0008006" key="8">
    <source>
        <dbReference type="Google" id="ProtNLM"/>
    </source>
</evidence>
<dbReference type="AlphaFoldDB" id="A0A1R2CJT8"/>
<feature type="transmembrane region" description="Helical" evidence="5">
    <location>
        <begin position="80"/>
        <end position="99"/>
    </location>
</feature>
<evidence type="ECO:0000256" key="2">
    <source>
        <dbReference type="ARBA" id="ARBA00022692"/>
    </source>
</evidence>
<feature type="transmembrane region" description="Helical" evidence="5">
    <location>
        <begin position="105"/>
        <end position="132"/>
    </location>
</feature>
<dbReference type="Pfam" id="PF09799">
    <property type="entry name" value="Transmemb_17"/>
    <property type="match status" value="1"/>
</dbReference>
<dbReference type="GO" id="GO:0035869">
    <property type="term" value="C:ciliary transition zone"/>
    <property type="evidence" value="ECO:0007669"/>
    <property type="project" value="TreeGrafter"/>
</dbReference>
<evidence type="ECO:0000256" key="3">
    <source>
        <dbReference type="ARBA" id="ARBA00022989"/>
    </source>
</evidence>
<proteinExistence type="predicted"/>
<reference evidence="6 7" key="1">
    <citation type="submission" date="2016-11" db="EMBL/GenBank/DDBJ databases">
        <title>The macronuclear genome of Stentor coeruleus: a giant cell with tiny introns.</title>
        <authorList>
            <person name="Slabodnick M."/>
            <person name="Ruby J.G."/>
            <person name="Reiff S.B."/>
            <person name="Swart E.C."/>
            <person name="Gosai S."/>
            <person name="Prabakaran S."/>
            <person name="Witkowska E."/>
            <person name="Larue G.E."/>
            <person name="Fisher S."/>
            <person name="Freeman R.M."/>
            <person name="Gunawardena J."/>
            <person name="Chu W."/>
            <person name="Stover N.A."/>
            <person name="Gregory B.D."/>
            <person name="Nowacki M."/>
            <person name="Derisi J."/>
            <person name="Roy S.W."/>
            <person name="Marshall W.F."/>
            <person name="Sood P."/>
        </authorList>
    </citation>
    <scope>NUCLEOTIDE SEQUENCE [LARGE SCALE GENOMIC DNA]</scope>
    <source>
        <strain evidence="6">WM001</strain>
    </source>
</reference>
<feature type="transmembrane region" description="Helical" evidence="5">
    <location>
        <begin position="21"/>
        <end position="39"/>
    </location>
</feature>
<dbReference type="GO" id="GO:1905515">
    <property type="term" value="P:non-motile cilium assembly"/>
    <property type="evidence" value="ECO:0007669"/>
    <property type="project" value="TreeGrafter"/>
</dbReference>
<keyword evidence="2 5" id="KW-0812">Transmembrane</keyword>
<dbReference type="OrthoDB" id="312985at2759"/>
<keyword evidence="4 5" id="KW-0472">Membrane</keyword>
<evidence type="ECO:0000313" key="6">
    <source>
        <dbReference type="EMBL" id="OMJ89267.1"/>
    </source>
</evidence>
<keyword evidence="3 5" id="KW-1133">Transmembrane helix</keyword>
<sequence>MIVGQPVASLTLQILLYGDGLYNWAYLLLQLALFVYRGYTYNYKTLTIGFELLGVFLLFLLQMIRIFIGSVGNKTEEIVPLLYMLLLTIPTALGALYFLGFQTYVLIADIIINIALLVFMILEVLLSLIAMIRFKGSEKNQ</sequence>
<accession>A0A1R2CJT8</accession>
<protein>
    <recommendedName>
        <fullName evidence="8">Transmembrane protein</fullName>
    </recommendedName>
</protein>
<dbReference type="InterPro" id="IPR019184">
    <property type="entry name" value="Uncharacterised_TM-17"/>
</dbReference>
<organism evidence="6 7">
    <name type="scientific">Stentor coeruleus</name>
    <dbReference type="NCBI Taxonomy" id="5963"/>
    <lineage>
        <taxon>Eukaryota</taxon>
        <taxon>Sar</taxon>
        <taxon>Alveolata</taxon>
        <taxon>Ciliophora</taxon>
        <taxon>Postciliodesmatophora</taxon>
        <taxon>Heterotrichea</taxon>
        <taxon>Heterotrichida</taxon>
        <taxon>Stentoridae</taxon>
        <taxon>Stentor</taxon>
    </lineage>
</organism>
<evidence type="ECO:0000313" key="7">
    <source>
        <dbReference type="Proteomes" id="UP000187209"/>
    </source>
</evidence>
<dbReference type="PANTHER" id="PTHR13531">
    <property type="entry name" value="GEO07735P1-RELATED-RELATED"/>
    <property type="match status" value="1"/>
</dbReference>
<dbReference type="EMBL" id="MPUH01000130">
    <property type="protein sequence ID" value="OMJ89267.1"/>
    <property type="molecule type" value="Genomic_DNA"/>
</dbReference>
<gene>
    <name evidence="6" type="ORF">SteCoe_8655</name>
</gene>
<feature type="transmembrane region" description="Helical" evidence="5">
    <location>
        <begin position="45"/>
        <end position="68"/>
    </location>
</feature>
<dbReference type="GO" id="GO:0016020">
    <property type="term" value="C:membrane"/>
    <property type="evidence" value="ECO:0007669"/>
    <property type="project" value="UniProtKB-SubCell"/>
</dbReference>